<accession>A0A9P6E173</accession>
<organism evidence="1 2">
    <name type="scientific">Hydnum rufescens UP504</name>
    <dbReference type="NCBI Taxonomy" id="1448309"/>
    <lineage>
        <taxon>Eukaryota</taxon>
        <taxon>Fungi</taxon>
        <taxon>Dikarya</taxon>
        <taxon>Basidiomycota</taxon>
        <taxon>Agaricomycotina</taxon>
        <taxon>Agaricomycetes</taxon>
        <taxon>Cantharellales</taxon>
        <taxon>Hydnaceae</taxon>
        <taxon>Hydnum</taxon>
    </lineage>
</organism>
<dbReference type="PANTHER" id="PTHR11941">
    <property type="entry name" value="ENOYL-COA HYDRATASE-RELATED"/>
    <property type="match status" value="1"/>
</dbReference>
<evidence type="ECO:0000313" key="2">
    <source>
        <dbReference type="Proteomes" id="UP000886523"/>
    </source>
</evidence>
<gene>
    <name evidence="1" type="ORF">BS47DRAFT_1337919</name>
</gene>
<dbReference type="SUPFAM" id="SSF52096">
    <property type="entry name" value="ClpP/crotonase"/>
    <property type="match status" value="1"/>
</dbReference>
<dbReference type="CDD" id="cd06558">
    <property type="entry name" value="crotonase-like"/>
    <property type="match status" value="1"/>
</dbReference>
<dbReference type="GO" id="GO:0006635">
    <property type="term" value="P:fatty acid beta-oxidation"/>
    <property type="evidence" value="ECO:0007669"/>
    <property type="project" value="TreeGrafter"/>
</dbReference>
<protein>
    <recommendedName>
        <fullName evidence="3">Enoyl-CoA hydratase</fullName>
    </recommendedName>
</protein>
<keyword evidence="2" id="KW-1185">Reference proteome</keyword>
<dbReference type="AlphaFoldDB" id="A0A9P6E173"/>
<dbReference type="OrthoDB" id="2139957at2759"/>
<evidence type="ECO:0008006" key="3">
    <source>
        <dbReference type="Google" id="ProtNLM"/>
    </source>
</evidence>
<dbReference type="Pfam" id="PF00378">
    <property type="entry name" value="ECH_1"/>
    <property type="match status" value="1"/>
</dbReference>
<proteinExistence type="predicted"/>
<name>A0A9P6E173_9AGAM</name>
<dbReference type="Gene3D" id="3.90.226.10">
    <property type="entry name" value="2-enoyl-CoA Hydratase, Chain A, domain 1"/>
    <property type="match status" value="1"/>
</dbReference>
<evidence type="ECO:0000313" key="1">
    <source>
        <dbReference type="EMBL" id="KAF9518783.1"/>
    </source>
</evidence>
<comment type="caution">
    <text evidence="1">The sequence shown here is derived from an EMBL/GenBank/DDBJ whole genome shotgun (WGS) entry which is preliminary data.</text>
</comment>
<dbReference type="PANTHER" id="PTHR11941:SF158">
    <property type="entry name" value="ENOYL-COA HYDRATASE (AFU_ORTHOLOGUE AFUA_2G10650)"/>
    <property type="match status" value="1"/>
</dbReference>
<dbReference type="Proteomes" id="UP000886523">
    <property type="component" value="Unassembled WGS sequence"/>
</dbReference>
<reference evidence="1" key="1">
    <citation type="journal article" date="2020" name="Nat. Commun.">
        <title>Large-scale genome sequencing of mycorrhizal fungi provides insights into the early evolution of symbiotic traits.</title>
        <authorList>
            <person name="Miyauchi S."/>
            <person name="Kiss E."/>
            <person name="Kuo A."/>
            <person name="Drula E."/>
            <person name="Kohler A."/>
            <person name="Sanchez-Garcia M."/>
            <person name="Morin E."/>
            <person name="Andreopoulos B."/>
            <person name="Barry K.W."/>
            <person name="Bonito G."/>
            <person name="Buee M."/>
            <person name="Carver A."/>
            <person name="Chen C."/>
            <person name="Cichocki N."/>
            <person name="Clum A."/>
            <person name="Culley D."/>
            <person name="Crous P.W."/>
            <person name="Fauchery L."/>
            <person name="Girlanda M."/>
            <person name="Hayes R.D."/>
            <person name="Keri Z."/>
            <person name="LaButti K."/>
            <person name="Lipzen A."/>
            <person name="Lombard V."/>
            <person name="Magnuson J."/>
            <person name="Maillard F."/>
            <person name="Murat C."/>
            <person name="Nolan M."/>
            <person name="Ohm R.A."/>
            <person name="Pangilinan J."/>
            <person name="Pereira M.F."/>
            <person name="Perotto S."/>
            <person name="Peter M."/>
            <person name="Pfister S."/>
            <person name="Riley R."/>
            <person name="Sitrit Y."/>
            <person name="Stielow J.B."/>
            <person name="Szollosi G."/>
            <person name="Zifcakova L."/>
            <person name="Stursova M."/>
            <person name="Spatafora J.W."/>
            <person name="Tedersoo L."/>
            <person name="Vaario L.M."/>
            <person name="Yamada A."/>
            <person name="Yan M."/>
            <person name="Wang P."/>
            <person name="Xu J."/>
            <person name="Bruns T."/>
            <person name="Baldrian P."/>
            <person name="Vilgalys R."/>
            <person name="Dunand C."/>
            <person name="Henrissat B."/>
            <person name="Grigoriev I.V."/>
            <person name="Hibbett D."/>
            <person name="Nagy L.G."/>
            <person name="Martin F.M."/>
        </authorList>
    </citation>
    <scope>NUCLEOTIDE SEQUENCE</scope>
    <source>
        <strain evidence="1">UP504</strain>
    </source>
</reference>
<dbReference type="InterPro" id="IPR029045">
    <property type="entry name" value="ClpP/crotonase-like_dom_sf"/>
</dbReference>
<dbReference type="EMBL" id="MU128922">
    <property type="protein sequence ID" value="KAF9518783.1"/>
    <property type="molecule type" value="Genomic_DNA"/>
</dbReference>
<dbReference type="GO" id="GO:0005739">
    <property type="term" value="C:mitochondrion"/>
    <property type="evidence" value="ECO:0007669"/>
    <property type="project" value="TreeGrafter"/>
</dbReference>
<sequence>MSNVPPKTLKTPPPSHGPEVILSYPLPHLLVITLNRPNNMNSMSPSLRADLGVVLDWFDTEPDLWALIVTGAGRAFCAGADLKGWRTKQLAGTDTDVVESLLSKHGFAGLSRRQSTKPIIAAANGDAYGGGFEILLNCDLVVANEKARFGLPEAHVGVTVGAGGLERLVRTAGRQRAAELLLTAKSISAADARERFGFVNLVVPADEVLPTAIKLAETIIDNSPDSIRSTKRAMNETMLHGNIEEAYRSHILSPESQAVYVGDNIKEGLNAFANRRRPNWTNPKL</sequence>
<dbReference type="InterPro" id="IPR001753">
    <property type="entry name" value="Enoyl-CoA_hydra/iso"/>
</dbReference>